<dbReference type="GO" id="GO:0003755">
    <property type="term" value="F:peptidyl-prolyl cis-trans isomerase activity"/>
    <property type="evidence" value="ECO:0007669"/>
    <property type="project" value="UniProtKB-KW"/>
</dbReference>
<evidence type="ECO:0000259" key="9">
    <source>
        <dbReference type="PROSITE" id="PS50198"/>
    </source>
</evidence>
<comment type="similarity">
    <text evidence="2">Belongs to the PpiC/parvulin rotamase family.</text>
</comment>
<dbReference type="EMBL" id="LT837803">
    <property type="protein sequence ID" value="SMB27598.1"/>
    <property type="molecule type" value="Genomic_DNA"/>
</dbReference>
<dbReference type="PROSITE" id="PS50198">
    <property type="entry name" value="PPIC_PPIASE_2"/>
    <property type="match status" value="1"/>
</dbReference>
<keyword evidence="11" id="KW-1185">Reference proteome</keyword>
<dbReference type="Pfam" id="PF13616">
    <property type="entry name" value="Rotamase_3"/>
    <property type="match status" value="1"/>
</dbReference>
<dbReference type="InterPro" id="IPR000297">
    <property type="entry name" value="PPIase_PpiC"/>
</dbReference>
<dbReference type="Proteomes" id="UP000242886">
    <property type="component" value="Chromosome SDENCHOL"/>
</dbReference>
<evidence type="ECO:0000256" key="4">
    <source>
        <dbReference type="ARBA" id="ARBA00022729"/>
    </source>
</evidence>
<dbReference type="InterPro" id="IPR050245">
    <property type="entry name" value="PrsA_foldase"/>
</dbReference>
<dbReference type="Gene3D" id="1.10.8.1040">
    <property type="match status" value="1"/>
</dbReference>
<proteinExistence type="inferred from homology"/>
<dbReference type="RefSeq" id="WP_154716924.1">
    <property type="nucleotide sequence ID" value="NZ_LT837803.1"/>
</dbReference>
<protein>
    <recommendedName>
        <fullName evidence="3">peptidylprolyl isomerase</fullName>
        <ecNumber evidence="3">5.2.1.8</ecNumber>
    </recommendedName>
</protein>
<evidence type="ECO:0000256" key="2">
    <source>
        <dbReference type="ARBA" id="ARBA00007656"/>
    </source>
</evidence>
<name>A0A7Z7HTI9_9PROT</name>
<evidence type="ECO:0000256" key="7">
    <source>
        <dbReference type="PROSITE-ProRule" id="PRU00278"/>
    </source>
</evidence>
<dbReference type="PANTHER" id="PTHR47245">
    <property type="entry name" value="PEPTIDYLPROLYL ISOMERASE"/>
    <property type="match status" value="1"/>
</dbReference>
<feature type="signal peptide" evidence="8">
    <location>
        <begin position="1"/>
        <end position="29"/>
    </location>
</feature>
<dbReference type="AlphaFoldDB" id="A0A7Z7HTI9"/>
<evidence type="ECO:0000256" key="3">
    <source>
        <dbReference type="ARBA" id="ARBA00013194"/>
    </source>
</evidence>
<dbReference type="SUPFAM" id="SSF109998">
    <property type="entry name" value="Triger factor/SurA peptide-binding domain-like"/>
    <property type="match status" value="1"/>
</dbReference>
<feature type="domain" description="PpiC" evidence="9">
    <location>
        <begin position="136"/>
        <end position="226"/>
    </location>
</feature>
<accession>A0A7Z7HTI9</accession>
<gene>
    <name evidence="10" type="ORF">SDENCHOL_20422</name>
</gene>
<evidence type="ECO:0000313" key="11">
    <source>
        <dbReference type="Proteomes" id="UP000242886"/>
    </source>
</evidence>
<evidence type="ECO:0000256" key="5">
    <source>
        <dbReference type="ARBA" id="ARBA00023110"/>
    </source>
</evidence>
<dbReference type="SUPFAM" id="SSF54534">
    <property type="entry name" value="FKBP-like"/>
    <property type="match status" value="1"/>
</dbReference>
<keyword evidence="4 8" id="KW-0732">Signal</keyword>
<keyword evidence="6 7" id="KW-0413">Isomerase</keyword>
<evidence type="ECO:0000313" key="10">
    <source>
        <dbReference type="EMBL" id="SMB27598.1"/>
    </source>
</evidence>
<dbReference type="Gene3D" id="3.10.50.40">
    <property type="match status" value="1"/>
</dbReference>
<evidence type="ECO:0000256" key="1">
    <source>
        <dbReference type="ARBA" id="ARBA00000971"/>
    </source>
</evidence>
<evidence type="ECO:0000256" key="8">
    <source>
        <dbReference type="SAM" id="SignalP"/>
    </source>
</evidence>
<dbReference type="EC" id="5.2.1.8" evidence="3"/>
<reference evidence="10" key="1">
    <citation type="submission" date="2017-03" db="EMBL/GenBank/DDBJ databases">
        <authorList>
            <consortium name="AG Boll"/>
        </authorList>
    </citation>
    <scope>NUCLEOTIDE SEQUENCE [LARGE SCALE GENOMIC DNA]</scope>
    <source>
        <strain evidence="10">Chol</strain>
    </source>
</reference>
<feature type="chain" id="PRO_5031419520" description="peptidylprolyl isomerase" evidence="8">
    <location>
        <begin position="30"/>
        <end position="265"/>
    </location>
</feature>
<organism evidence="10 11">
    <name type="scientific">Sterolibacterium denitrificans</name>
    <dbReference type="NCBI Taxonomy" id="157592"/>
    <lineage>
        <taxon>Bacteria</taxon>
        <taxon>Pseudomonadati</taxon>
        <taxon>Pseudomonadota</taxon>
        <taxon>Betaproteobacteria</taxon>
        <taxon>Nitrosomonadales</taxon>
        <taxon>Sterolibacteriaceae</taxon>
        <taxon>Sterolibacterium</taxon>
    </lineage>
</organism>
<keyword evidence="5 7" id="KW-0697">Rotamase</keyword>
<evidence type="ECO:0000256" key="6">
    <source>
        <dbReference type="ARBA" id="ARBA00023235"/>
    </source>
</evidence>
<sequence length="265" mass="29658">MKVSLLRTSVFALTAAFSMAPMLAGNAYAQNIATVNGKAIPKVRADVMVEAQVAQGQPDTPELRKMVREELIRREILAQQAANQGYEKQMSVLAQMMLARQSVLINAYVADYVAKHPVSDEALKKEYEAIKLGLGNKEYKVRHILVGTEDEAKDIINKLKNGEKFEELAKASKDPGSRERGGELGWATPANYVQPFSAAMVKLENGKFTEEPVKSDFGYHVIMLDDTRELKLPSFEETKPQLAHRMQQQVIEQHIKELMSKAKIQ</sequence>
<dbReference type="InterPro" id="IPR027304">
    <property type="entry name" value="Trigger_fact/SurA_dom_sf"/>
</dbReference>
<dbReference type="PANTHER" id="PTHR47245:SF1">
    <property type="entry name" value="FOLDASE PROTEIN PRSA"/>
    <property type="match status" value="1"/>
</dbReference>
<dbReference type="InterPro" id="IPR046357">
    <property type="entry name" value="PPIase_dom_sf"/>
</dbReference>
<comment type="catalytic activity">
    <reaction evidence="1">
        <text>[protein]-peptidylproline (omega=180) = [protein]-peptidylproline (omega=0)</text>
        <dbReference type="Rhea" id="RHEA:16237"/>
        <dbReference type="Rhea" id="RHEA-COMP:10747"/>
        <dbReference type="Rhea" id="RHEA-COMP:10748"/>
        <dbReference type="ChEBI" id="CHEBI:83833"/>
        <dbReference type="ChEBI" id="CHEBI:83834"/>
        <dbReference type="EC" id="5.2.1.8"/>
    </reaction>
</comment>